<proteinExistence type="predicted"/>
<accession>A0A8T4LCY3</accession>
<evidence type="ECO:0000256" key="2">
    <source>
        <dbReference type="ARBA" id="ARBA00022475"/>
    </source>
</evidence>
<dbReference type="Gene3D" id="1.20.81.30">
    <property type="entry name" value="Type II secretion system (T2SS), domain F"/>
    <property type="match status" value="1"/>
</dbReference>
<keyword evidence="3 6" id="KW-0812">Transmembrane</keyword>
<dbReference type="InterPro" id="IPR056569">
    <property type="entry name" value="ArlJ-like"/>
</dbReference>
<evidence type="ECO:0000256" key="6">
    <source>
        <dbReference type="SAM" id="Phobius"/>
    </source>
</evidence>
<evidence type="ECO:0000256" key="3">
    <source>
        <dbReference type="ARBA" id="ARBA00022692"/>
    </source>
</evidence>
<dbReference type="InterPro" id="IPR042094">
    <property type="entry name" value="T2SS_GspF_sf"/>
</dbReference>
<feature type="transmembrane region" description="Helical" evidence="6">
    <location>
        <begin position="287"/>
        <end position="307"/>
    </location>
</feature>
<dbReference type="InterPro" id="IPR018076">
    <property type="entry name" value="T2SS_GspF_dom"/>
</dbReference>
<feature type="transmembrane region" description="Helical" evidence="6">
    <location>
        <begin position="206"/>
        <end position="235"/>
    </location>
</feature>
<dbReference type="GO" id="GO:0005886">
    <property type="term" value="C:plasma membrane"/>
    <property type="evidence" value="ECO:0007669"/>
    <property type="project" value="UniProtKB-SubCell"/>
</dbReference>
<evidence type="ECO:0000256" key="5">
    <source>
        <dbReference type="ARBA" id="ARBA00023136"/>
    </source>
</evidence>
<feature type="domain" description="Type II secretion system protein GspF" evidence="7">
    <location>
        <begin position="99"/>
        <end position="223"/>
    </location>
</feature>
<protein>
    <submittedName>
        <fullName evidence="8">Type II secretion system F family protein</fullName>
    </submittedName>
</protein>
<dbReference type="EMBL" id="JAGVWC010000008">
    <property type="protein sequence ID" value="MBS3061195.1"/>
    <property type="molecule type" value="Genomic_DNA"/>
</dbReference>
<comment type="subcellular location">
    <subcellularLocation>
        <location evidence="1">Cell membrane</location>
        <topology evidence="1">Multi-pass membrane protein</topology>
    </subcellularLocation>
</comment>
<reference evidence="8" key="2">
    <citation type="submission" date="2021-05" db="EMBL/GenBank/DDBJ databases">
        <title>Protein family content uncovers lineage relationships and bacterial pathway maintenance mechanisms in DPANN archaea.</title>
        <authorList>
            <person name="Castelle C.J."/>
            <person name="Meheust R."/>
            <person name="Jaffe A.L."/>
            <person name="Seitz K."/>
            <person name="Gong X."/>
            <person name="Baker B.J."/>
            <person name="Banfield J.F."/>
        </authorList>
    </citation>
    <scope>NUCLEOTIDE SEQUENCE</scope>
    <source>
        <strain evidence="8">RIFCSPLOWO2_01_FULL_AR10_48_17</strain>
    </source>
</reference>
<dbReference type="Pfam" id="PF00482">
    <property type="entry name" value="T2SSF"/>
    <property type="match status" value="1"/>
</dbReference>
<name>A0A8T4LCY3_9ARCH</name>
<dbReference type="AlphaFoldDB" id="A0A8T4LCY3"/>
<keyword evidence="2" id="KW-1003">Cell membrane</keyword>
<dbReference type="PANTHER" id="PTHR35402">
    <property type="entry name" value="INTEGRAL MEMBRANE PROTEIN-RELATED"/>
    <property type="match status" value="1"/>
</dbReference>
<keyword evidence="5 6" id="KW-0472">Membrane</keyword>
<comment type="caution">
    <text evidence="8">The sequence shown here is derived from an EMBL/GenBank/DDBJ whole genome shotgun (WGS) entry which is preliminary data.</text>
</comment>
<feature type="transmembrane region" description="Helical" evidence="6">
    <location>
        <begin position="34"/>
        <end position="56"/>
    </location>
</feature>
<sequence>MKETKPFNERIQQMLVKYEKVMQKNGVSTTATNWIALAFGSAIILSVLGFLVFSLVGLDHPLLITVVVFFVVIDLVLGYPLSLDMQRINRIEEAFPNVLKQLGDTLKAGGTYEFALREVSDSDYGPLTKELKLVLRRLEEGQNLDKSLQLMQEEIDSRLVKRTLTIIIDALKSGGGLAEILDEIADDMRDLHRIQLERRTKTTMQVLFLVTAGAIVGPAIMGFTTTVLEFLITTAVKSQAIQPDVIEQSLQSKQIIIFLLTSYIIIEAIAASILLGLMRDGQAKKSIIYIPVLLFMGLFLFYGARIITKVILHF</sequence>
<gene>
    <name evidence="8" type="ORF">J4215_01270</name>
</gene>
<feature type="transmembrane region" description="Helical" evidence="6">
    <location>
        <begin position="62"/>
        <end position="81"/>
    </location>
</feature>
<evidence type="ECO:0000313" key="8">
    <source>
        <dbReference type="EMBL" id="MBS3061195.1"/>
    </source>
</evidence>
<feature type="transmembrane region" description="Helical" evidence="6">
    <location>
        <begin position="255"/>
        <end position="275"/>
    </location>
</feature>
<evidence type="ECO:0000256" key="4">
    <source>
        <dbReference type="ARBA" id="ARBA00022989"/>
    </source>
</evidence>
<reference evidence="8" key="1">
    <citation type="submission" date="2021-03" db="EMBL/GenBank/DDBJ databases">
        <authorList>
            <person name="Jaffe A."/>
        </authorList>
    </citation>
    <scope>NUCLEOTIDE SEQUENCE</scope>
    <source>
        <strain evidence="8">RIFCSPLOWO2_01_FULL_AR10_48_17</strain>
    </source>
</reference>
<dbReference type="Proteomes" id="UP000675968">
    <property type="component" value="Unassembled WGS sequence"/>
</dbReference>
<evidence type="ECO:0000259" key="7">
    <source>
        <dbReference type="Pfam" id="PF00482"/>
    </source>
</evidence>
<organism evidence="8 9">
    <name type="scientific">Candidatus Iainarchaeum sp</name>
    <dbReference type="NCBI Taxonomy" id="3101447"/>
    <lineage>
        <taxon>Archaea</taxon>
        <taxon>Candidatus Iainarchaeota</taxon>
        <taxon>Candidatus Iainarchaeia</taxon>
        <taxon>Candidatus Iainarchaeales</taxon>
        <taxon>Candidatus Iainarchaeaceae</taxon>
        <taxon>Candidatus Iainarchaeum</taxon>
    </lineage>
</organism>
<evidence type="ECO:0000313" key="9">
    <source>
        <dbReference type="Proteomes" id="UP000675968"/>
    </source>
</evidence>
<keyword evidence="4 6" id="KW-1133">Transmembrane helix</keyword>
<dbReference type="PANTHER" id="PTHR35402:SF2">
    <property type="entry name" value="FLAGELLA ACCESSORY PROTEIN J"/>
    <property type="match status" value="1"/>
</dbReference>
<evidence type="ECO:0000256" key="1">
    <source>
        <dbReference type="ARBA" id="ARBA00004651"/>
    </source>
</evidence>